<dbReference type="PANTHER" id="PTHR11439:SF495">
    <property type="entry name" value="REVERSE TRANSCRIPTASE, RNA-DEPENDENT DNA POLYMERASE-RELATED"/>
    <property type="match status" value="1"/>
</dbReference>
<accession>A0A6L2MJG6</accession>
<dbReference type="EMBL" id="BKCJ010006778">
    <property type="protein sequence ID" value="GEU73900.1"/>
    <property type="molecule type" value="Genomic_DNA"/>
</dbReference>
<reference evidence="2" key="1">
    <citation type="journal article" date="2019" name="Sci. Rep.">
        <title>Draft genome of Tanacetum cinerariifolium, the natural source of mosquito coil.</title>
        <authorList>
            <person name="Yamashiro T."/>
            <person name="Shiraishi A."/>
            <person name="Satake H."/>
            <person name="Nakayama K."/>
        </authorList>
    </citation>
    <scope>NUCLEOTIDE SEQUENCE</scope>
</reference>
<organism evidence="2">
    <name type="scientific">Tanacetum cinerariifolium</name>
    <name type="common">Dalmatian daisy</name>
    <name type="synonym">Chrysanthemum cinerariifolium</name>
    <dbReference type="NCBI Taxonomy" id="118510"/>
    <lineage>
        <taxon>Eukaryota</taxon>
        <taxon>Viridiplantae</taxon>
        <taxon>Streptophyta</taxon>
        <taxon>Embryophyta</taxon>
        <taxon>Tracheophyta</taxon>
        <taxon>Spermatophyta</taxon>
        <taxon>Magnoliopsida</taxon>
        <taxon>eudicotyledons</taxon>
        <taxon>Gunneridae</taxon>
        <taxon>Pentapetalae</taxon>
        <taxon>asterids</taxon>
        <taxon>campanulids</taxon>
        <taxon>Asterales</taxon>
        <taxon>Asteraceae</taxon>
        <taxon>Asteroideae</taxon>
        <taxon>Anthemideae</taxon>
        <taxon>Anthemidinae</taxon>
        <taxon>Tanacetum</taxon>
    </lineage>
</organism>
<sequence>MSMNYQPVVIGNQPNDNTGIKENLDAGKVGKEIISSQQYALLPLWSISLQDPQNTDDDIADAAFDVKENENDVYVSANGTLTSPSVNAISLNFGIARKYSFVDPFTYLDDPDILELEDIVYLYDEEDVGTEADLSNLETNIPVSPIPTTRFHRDHPVNQIIEPNKVHQAIKDSSWNEDMQEELLQFKLQKVWVLVDLPKCKRAIGSKWVFRNKKDERGIVIWNKARLVAQGHTQEEGIDCDEVFALVAKIEAIRLFLAYASFMGFMVYQMDIKSAFIYETIKEVVYVCQPLIFEDPDYPDKVYKVFKELYGLHQALRACNYAGASLDMKSTTGGYQFLGCRLISWQCKKQTVVATSSTEAEYVVAASYCAQVRWIQNQLRTTSIQESGTSVLEDLKALSWKTCQEVIAVKLMLLGHKLMQSKCLSAKRTTWNKFSCSMASVVICLATVVMDNQVDDMTSHKPRYTSPALTHKVFANMRRVGKGFLGVETLLFASMLDQPTTPHESSIPLLTTLMETCATLSQKVAEKMHPNKGKIEAIDADEGITLVDVETQEEVVTMDNLRGEQVQERHLDNIKKYQSLKKKPIFIAQARKNMVINLKNMAGYKMEHFRGMTYDKESFEKLREVEVLGSKSTQKIPSNDPKEMTKEDVQNMLEIVPVFEFKVKALQVKYPIIDWEIYTEGAHAAADMFVCLVQAYGSYLDYICAIE</sequence>
<evidence type="ECO:0000259" key="1">
    <source>
        <dbReference type="Pfam" id="PF07727"/>
    </source>
</evidence>
<dbReference type="AlphaFoldDB" id="A0A6L2MJG6"/>
<dbReference type="CDD" id="cd09272">
    <property type="entry name" value="RNase_HI_RT_Ty1"/>
    <property type="match status" value="1"/>
</dbReference>
<feature type="domain" description="Reverse transcriptase Ty1/copia-type" evidence="1">
    <location>
        <begin position="190"/>
        <end position="320"/>
    </location>
</feature>
<protein>
    <submittedName>
        <fullName evidence="2">Putative ribonuclease H-like domain-containing protein</fullName>
    </submittedName>
</protein>
<dbReference type="InterPro" id="IPR013103">
    <property type="entry name" value="RVT_2"/>
</dbReference>
<proteinExistence type="predicted"/>
<gene>
    <name evidence="2" type="ORF">Tci_045878</name>
</gene>
<comment type="caution">
    <text evidence="2">The sequence shown here is derived from an EMBL/GenBank/DDBJ whole genome shotgun (WGS) entry which is preliminary data.</text>
</comment>
<name>A0A6L2MJG6_TANCI</name>
<evidence type="ECO:0000313" key="2">
    <source>
        <dbReference type="EMBL" id="GEU73900.1"/>
    </source>
</evidence>
<dbReference type="Pfam" id="PF07727">
    <property type="entry name" value="RVT_2"/>
    <property type="match status" value="1"/>
</dbReference>
<dbReference type="PANTHER" id="PTHR11439">
    <property type="entry name" value="GAG-POL-RELATED RETROTRANSPOSON"/>
    <property type="match status" value="1"/>
</dbReference>